<gene>
    <name evidence="1" type="ORF">MENT_LOCUS15113</name>
</gene>
<proteinExistence type="predicted"/>
<name>A0A6V7UQE4_MELEN</name>
<evidence type="ECO:0000313" key="2">
    <source>
        <dbReference type="Proteomes" id="UP000580250"/>
    </source>
</evidence>
<dbReference type="SUPFAM" id="SSF57716">
    <property type="entry name" value="Glucocorticoid receptor-like (DNA-binding domain)"/>
    <property type="match status" value="1"/>
</dbReference>
<accession>A0A6V7UQE4</accession>
<dbReference type="EMBL" id="CAJEWN010000088">
    <property type="protein sequence ID" value="CAD2161899.1"/>
    <property type="molecule type" value="Genomic_DNA"/>
</dbReference>
<sequence>MITTNDRNCYICNVTHTSQWYRYSIPGHSLCANCYNKHQRIKKTNKNTKEDDRS</sequence>
<dbReference type="Proteomes" id="UP000580250">
    <property type="component" value="Unassembled WGS sequence"/>
</dbReference>
<organism evidence="1 2">
    <name type="scientific">Meloidogyne enterolobii</name>
    <name type="common">Root-knot nematode worm</name>
    <name type="synonym">Meloidogyne mayaguensis</name>
    <dbReference type="NCBI Taxonomy" id="390850"/>
    <lineage>
        <taxon>Eukaryota</taxon>
        <taxon>Metazoa</taxon>
        <taxon>Ecdysozoa</taxon>
        <taxon>Nematoda</taxon>
        <taxon>Chromadorea</taxon>
        <taxon>Rhabditida</taxon>
        <taxon>Tylenchina</taxon>
        <taxon>Tylenchomorpha</taxon>
        <taxon>Tylenchoidea</taxon>
        <taxon>Meloidogynidae</taxon>
        <taxon>Meloidogyninae</taxon>
        <taxon>Meloidogyne</taxon>
    </lineage>
</organism>
<reference evidence="1 2" key="1">
    <citation type="submission" date="2020-08" db="EMBL/GenBank/DDBJ databases">
        <authorList>
            <person name="Koutsovoulos G."/>
            <person name="Danchin GJ E."/>
        </authorList>
    </citation>
    <scope>NUCLEOTIDE SEQUENCE [LARGE SCALE GENOMIC DNA]</scope>
</reference>
<comment type="caution">
    <text evidence="1">The sequence shown here is derived from an EMBL/GenBank/DDBJ whole genome shotgun (WGS) entry which is preliminary data.</text>
</comment>
<dbReference type="AlphaFoldDB" id="A0A6V7UQE4"/>
<protein>
    <submittedName>
        <fullName evidence="1">Uncharacterized protein</fullName>
    </submittedName>
</protein>
<evidence type="ECO:0000313" key="1">
    <source>
        <dbReference type="EMBL" id="CAD2161899.1"/>
    </source>
</evidence>